<evidence type="ECO:0000313" key="2">
    <source>
        <dbReference type="EMBL" id="SVD53839.1"/>
    </source>
</evidence>
<dbReference type="EMBL" id="UINC01157060">
    <property type="protein sequence ID" value="SVD53839.1"/>
    <property type="molecule type" value="Genomic_DNA"/>
</dbReference>
<name>A0A382W555_9ZZZZ</name>
<reference evidence="2" key="1">
    <citation type="submission" date="2018-05" db="EMBL/GenBank/DDBJ databases">
        <authorList>
            <person name="Lanie J.A."/>
            <person name="Ng W.-L."/>
            <person name="Kazmierczak K.M."/>
            <person name="Andrzejewski T.M."/>
            <person name="Davidsen T.M."/>
            <person name="Wayne K.J."/>
            <person name="Tettelin H."/>
            <person name="Glass J.I."/>
            <person name="Rusch D."/>
            <person name="Podicherti R."/>
            <person name="Tsui H.-C.T."/>
            <person name="Winkler M.E."/>
        </authorList>
    </citation>
    <scope>NUCLEOTIDE SEQUENCE</scope>
</reference>
<accession>A0A382W555</accession>
<feature type="domain" description="DNA/RNA-binding protein Alba-like" evidence="1">
    <location>
        <begin position="17"/>
        <end position="78"/>
    </location>
</feature>
<dbReference type="Pfam" id="PF01918">
    <property type="entry name" value="Alba"/>
    <property type="match status" value="1"/>
</dbReference>
<proteinExistence type="predicted"/>
<dbReference type="InterPro" id="IPR002775">
    <property type="entry name" value="DNA/RNA-bd_Alba-like"/>
</dbReference>
<dbReference type="Gene3D" id="3.30.110.20">
    <property type="entry name" value="Alba-like domain"/>
    <property type="match status" value="1"/>
</dbReference>
<dbReference type="InterPro" id="IPR036882">
    <property type="entry name" value="Alba-like_dom_sf"/>
</dbReference>
<gene>
    <name evidence="2" type="ORF">METZ01_LOCUS406693</name>
</gene>
<dbReference type="GO" id="GO:0003676">
    <property type="term" value="F:nucleic acid binding"/>
    <property type="evidence" value="ECO:0007669"/>
    <property type="project" value="InterPro"/>
</dbReference>
<dbReference type="SUPFAM" id="SSF82704">
    <property type="entry name" value="AlbA-like"/>
    <property type="match status" value="1"/>
</dbReference>
<organism evidence="2">
    <name type="scientific">marine metagenome</name>
    <dbReference type="NCBI Taxonomy" id="408172"/>
    <lineage>
        <taxon>unclassified sequences</taxon>
        <taxon>metagenomes</taxon>
        <taxon>ecological metagenomes</taxon>
    </lineage>
</organism>
<evidence type="ECO:0000259" key="1">
    <source>
        <dbReference type="Pfam" id="PF01918"/>
    </source>
</evidence>
<sequence>MSEINIGQSANNLNDNKFLVSVEPVMKTAVEALSALGKTGRLVIIGKGESCPNAVATSNILTQKMLKGNSKIEKITVDSEIDDDGRMISIIEIVVIKTS</sequence>
<dbReference type="AlphaFoldDB" id="A0A382W555"/>
<protein>
    <recommendedName>
        <fullName evidence="1">DNA/RNA-binding protein Alba-like domain-containing protein</fullName>
    </recommendedName>
</protein>